<proteinExistence type="predicted"/>
<feature type="region of interest" description="Disordered" evidence="2">
    <location>
        <begin position="74"/>
        <end position="115"/>
    </location>
</feature>
<organism evidence="3 4">
    <name type="scientific">Pieris brassicae</name>
    <name type="common">White butterfly</name>
    <name type="synonym">Large white butterfly</name>
    <dbReference type="NCBI Taxonomy" id="7116"/>
    <lineage>
        <taxon>Eukaryota</taxon>
        <taxon>Metazoa</taxon>
        <taxon>Ecdysozoa</taxon>
        <taxon>Arthropoda</taxon>
        <taxon>Hexapoda</taxon>
        <taxon>Insecta</taxon>
        <taxon>Pterygota</taxon>
        <taxon>Neoptera</taxon>
        <taxon>Endopterygota</taxon>
        <taxon>Lepidoptera</taxon>
        <taxon>Glossata</taxon>
        <taxon>Ditrysia</taxon>
        <taxon>Papilionoidea</taxon>
        <taxon>Pieridae</taxon>
        <taxon>Pierinae</taxon>
        <taxon>Pieris</taxon>
    </lineage>
</organism>
<dbReference type="AlphaFoldDB" id="A0A9P0SN65"/>
<evidence type="ECO:0000313" key="4">
    <source>
        <dbReference type="Proteomes" id="UP001152562"/>
    </source>
</evidence>
<reference evidence="3" key="1">
    <citation type="submission" date="2022-05" db="EMBL/GenBank/DDBJ databases">
        <authorList>
            <person name="Okamura Y."/>
        </authorList>
    </citation>
    <scope>NUCLEOTIDE SEQUENCE</scope>
</reference>
<keyword evidence="4" id="KW-1185">Reference proteome</keyword>
<dbReference type="OrthoDB" id="7741006at2759"/>
<dbReference type="Proteomes" id="UP001152562">
    <property type="component" value="Unassembled WGS sequence"/>
</dbReference>
<feature type="compositionally biased region" description="Basic and acidic residues" evidence="2">
    <location>
        <begin position="79"/>
        <end position="104"/>
    </location>
</feature>
<evidence type="ECO:0000256" key="2">
    <source>
        <dbReference type="SAM" id="MobiDB-lite"/>
    </source>
</evidence>
<sequence length="251" mass="28670">MSVDVQCHGNTLNGFYTLEKRFETLSPRRVRILELLKPDDPGRDELEAIVQPAAPRRGLVKPYDEDTWRFLQKTVTPHNVDRESPPPRNQELDTKGERSLADELREAEEDERSGSHIRRELLREFRKRGGGIREALERERLGKLALAVEDDEEDYEDENGLTAAARRLDALLAESRNLHEELAEIQEDMQAESARACRCAAAARDLTAQSQALRYLDDVVALLSGNVAAAWRVRSWPFALGCRQHDRNYII</sequence>
<accession>A0A9P0SN65</accession>
<comment type="caution">
    <text evidence="3">The sequence shown here is derived from an EMBL/GenBank/DDBJ whole genome shotgun (WGS) entry which is preliminary data.</text>
</comment>
<dbReference type="EMBL" id="CALOZG010000001">
    <property type="protein sequence ID" value="CAH3850269.1"/>
    <property type="molecule type" value="Genomic_DNA"/>
</dbReference>
<keyword evidence="1" id="KW-0175">Coiled coil</keyword>
<gene>
    <name evidence="3" type="ORF">PIBRA_LOCUS346</name>
</gene>
<protein>
    <submittedName>
        <fullName evidence="3">Uncharacterized protein</fullName>
    </submittedName>
</protein>
<evidence type="ECO:0000256" key="1">
    <source>
        <dbReference type="SAM" id="Coils"/>
    </source>
</evidence>
<feature type="coiled-coil region" evidence="1">
    <location>
        <begin position="161"/>
        <end position="195"/>
    </location>
</feature>
<name>A0A9P0SN65_PIEBR</name>
<evidence type="ECO:0000313" key="3">
    <source>
        <dbReference type="EMBL" id="CAH3850269.1"/>
    </source>
</evidence>